<dbReference type="InterPro" id="IPR041728">
    <property type="entry name" value="GPAT/DHAPAT_LPLAT"/>
</dbReference>
<evidence type="ECO:0000256" key="6">
    <source>
        <dbReference type="ARBA" id="ARBA00013432"/>
    </source>
</evidence>
<dbReference type="Pfam" id="PF01553">
    <property type="entry name" value="Acyltransferase"/>
    <property type="match status" value="1"/>
</dbReference>
<dbReference type="CDD" id="cd07993">
    <property type="entry name" value="LPLAT_DHAPAT-like"/>
    <property type="match status" value="1"/>
</dbReference>
<evidence type="ECO:0000256" key="13">
    <source>
        <dbReference type="ARBA" id="ARBA00048427"/>
    </source>
</evidence>
<dbReference type="GO" id="GO:0004366">
    <property type="term" value="F:glycerol-3-phosphate O-acyltransferase activity"/>
    <property type="evidence" value="ECO:0007669"/>
    <property type="project" value="UniProtKB-UniRule"/>
</dbReference>
<dbReference type="PANTHER" id="PTHR12563">
    <property type="entry name" value="GLYCEROL-3-PHOSPHATE ACYLTRANSFERASE"/>
    <property type="match status" value="1"/>
</dbReference>
<evidence type="ECO:0000256" key="2">
    <source>
        <dbReference type="ARBA" id="ARBA00004765"/>
    </source>
</evidence>
<dbReference type="EMBL" id="CAAJGR010000006">
    <property type="protein sequence ID" value="VHO05746.1"/>
    <property type="molecule type" value="Genomic_DNA"/>
</dbReference>
<dbReference type="AlphaFoldDB" id="A0A486XVI4"/>
<dbReference type="UniPathway" id="UPA00557">
    <property type="reaction ID" value="UER00612"/>
</dbReference>
<gene>
    <name evidence="14" type="primary">plsB</name>
    <name evidence="16" type="ORF">BAL341_2832</name>
</gene>
<dbReference type="InterPro" id="IPR045520">
    <property type="entry name" value="GPAT/DHAPAT_C"/>
</dbReference>
<dbReference type="InterPro" id="IPR028354">
    <property type="entry name" value="GPAT_PlsB"/>
</dbReference>
<evidence type="ECO:0000256" key="3">
    <source>
        <dbReference type="ARBA" id="ARBA00005189"/>
    </source>
</evidence>
<comment type="catalytic activity">
    <reaction evidence="13 14">
        <text>sn-glycerol 3-phosphate + an acyl-CoA = a 1-acyl-sn-glycero-3-phosphate + CoA</text>
        <dbReference type="Rhea" id="RHEA:15325"/>
        <dbReference type="ChEBI" id="CHEBI:57287"/>
        <dbReference type="ChEBI" id="CHEBI:57597"/>
        <dbReference type="ChEBI" id="CHEBI:57970"/>
        <dbReference type="ChEBI" id="CHEBI:58342"/>
        <dbReference type="EC" id="2.3.1.15"/>
    </reaction>
</comment>
<dbReference type="NCBIfam" id="NF003441">
    <property type="entry name" value="PRK04974.1"/>
    <property type="match status" value="1"/>
</dbReference>
<comment type="pathway">
    <text evidence="2 14">Phospholipid metabolism; CDP-diacylglycerol biosynthesis; CDP-diacylglycerol from sn-glycerol 3-phosphate: step 1/3.</text>
</comment>
<keyword evidence="9 14" id="KW-0472">Membrane</keyword>
<dbReference type="Pfam" id="PF19277">
    <property type="entry name" value="GPAT_C"/>
    <property type="match status" value="1"/>
</dbReference>
<keyword evidence="7 14" id="KW-1003">Cell membrane</keyword>
<keyword evidence="11 14" id="KW-1208">Phospholipid metabolism</keyword>
<dbReference type="GO" id="GO:0006631">
    <property type="term" value="P:fatty acid metabolic process"/>
    <property type="evidence" value="ECO:0007669"/>
    <property type="project" value="TreeGrafter"/>
</dbReference>
<dbReference type="GO" id="GO:0016024">
    <property type="term" value="P:CDP-diacylglycerol biosynthetic process"/>
    <property type="evidence" value="ECO:0007669"/>
    <property type="project" value="UniProtKB-UniRule"/>
</dbReference>
<keyword evidence="14" id="KW-0444">Lipid biosynthesis</keyword>
<evidence type="ECO:0000256" key="11">
    <source>
        <dbReference type="ARBA" id="ARBA00023264"/>
    </source>
</evidence>
<comment type="pathway">
    <text evidence="3">Lipid metabolism.</text>
</comment>
<accession>A0A486XVI4</accession>
<dbReference type="InterPro" id="IPR022284">
    <property type="entry name" value="GPAT/DHAPAT"/>
</dbReference>
<dbReference type="SMART" id="SM00563">
    <property type="entry name" value="PlsC"/>
    <property type="match status" value="1"/>
</dbReference>
<evidence type="ECO:0000256" key="7">
    <source>
        <dbReference type="ARBA" id="ARBA00022475"/>
    </source>
</evidence>
<dbReference type="PIRSF" id="PIRSF000437">
    <property type="entry name" value="GPAT_DHAPAT"/>
    <property type="match status" value="1"/>
</dbReference>
<comment type="domain">
    <text evidence="14">The HXXXXD motif is essential for acyltransferase activity and may constitute the binding site for the phosphate moiety of the glycerol-3-phosphate.</text>
</comment>
<dbReference type="GO" id="GO:0005886">
    <property type="term" value="C:plasma membrane"/>
    <property type="evidence" value="ECO:0007669"/>
    <property type="project" value="UniProtKB-SubCell"/>
</dbReference>
<evidence type="ECO:0000256" key="8">
    <source>
        <dbReference type="ARBA" id="ARBA00022679"/>
    </source>
</evidence>
<organism evidence="16">
    <name type="scientific">Rheinheimera sp. BAL341</name>
    <dbReference type="NCBI Taxonomy" id="1708203"/>
    <lineage>
        <taxon>Bacteria</taxon>
        <taxon>Pseudomonadati</taxon>
        <taxon>Pseudomonadota</taxon>
        <taxon>Gammaproteobacteria</taxon>
        <taxon>Chromatiales</taxon>
        <taxon>Chromatiaceae</taxon>
        <taxon>Rheinheimera</taxon>
    </lineage>
</organism>
<dbReference type="SUPFAM" id="SSF69593">
    <property type="entry name" value="Glycerol-3-phosphate (1)-acyltransferase"/>
    <property type="match status" value="1"/>
</dbReference>
<evidence type="ECO:0000256" key="5">
    <source>
        <dbReference type="ARBA" id="ARBA00013113"/>
    </source>
</evidence>
<keyword evidence="14" id="KW-0443">Lipid metabolism</keyword>
<comment type="subcellular location">
    <subcellularLocation>
        <location evidence="1 14">Cell membrane</location>
        <topology evidence="1 14">Peripheral membrane protein</topology>
        <orientation evidence="1 14">Cytoplasmic side</orientation>
    </subcellularLocation>
</comment>
<reference evidence="16" key="1">
    <citation type="submission" date="2019-04" db="EMBL/GenBank/DDBJ databases">
        <authorList>
            <person name="Brambilla D."/>
        </authorList>
    </citation>
    <scope>NUCLEOTIDE SEQUENCE</scope>
    <source>
        <strain evidence="16">BAL1</strain>
    </source>
</reference>
<sequence length="813" mass="92318">MVMFWPVKWFAALLKWPTWPLLKYKIVPEQPVTELLLDKGRPLFYVCATESAADLAAIRRVCTALDLPDPIDEVNLNGQRYPRTLFLEKPHTLVFKRGNTRALIQGQALLQAHLTDPDLNAQLVPVALLWGRAPGKENSIKWLLGEAHAPNWLAKLLIVLISGRHTLVRFSKAVSLQQMAAQFGADLSTAHKLLRMSRFHFYRQRLAATGPKLVNRAQLFNALLASPALKKAIDDEAKTKRIPVKAARQEARKLLLEIAADYRAATLRVGDRVLRWLWNKLYTGIKVHNSAMLRELAQKGHEIVYVPCHRSHMDYLLLSYVIYQQGLAPPHIAAGINLNFWPAGPIFRRGGAFFIRRSFSGNKLYSAVFREYLCQLFSKGYSVKYYTEGGRSRTGRLLQPKTGMLAMTLQSMLRGIERPVTLVPVYLGYEHVMEVNTYLRELKGSGKQKESVWGVLKAIRNLRDYGYGYVNFGEPITLNSYLNQHVPDWKQDLHPLEAQKPQWLNPTVAKLADNLMQRINQAAALNSINLSALCLLATEKHTLTRSELEQQMHLYLQLQRQVPYHTNVTMPEESAEQLIEHAIRLQKVNLQRDSFGDLLSLTDDNAVLLSYYRNNVLHLFILPAIIASAILHHREISRQQLADIVQQLYPLLQQELFLDINAIDSYCDALLSYLLDSGLIEQDGHNLTAASQHSNGYFMLSLLAQTAEHTLQRYAMVLQLITCQGPQSRAELEKHSHQLAQRLLNLHGITAPEYYDKQLFATLVNALKDSGYTRTDEHSRVLATAELSKLTQTVSLLLRNDVLQSIHSILPST</sequence>
<dbReference type="PIRSF" id="PIRSF500064">
    <property type="entry name" value="GPAT"/>
    <property type="match status" value="1"/>
</dbReference>
<proteinExistence type="inferred from homology"/>
<keyword evidence="12 14" id="KW-0012">Acyltransferase</keyword>
<evidence type="ECO:0000256" key="1">
    <source>
        <dbReference type="ARBA" id="ARBA00004413"/>
    </source>
</evidence>
<comment type="similarity">
    <text evidence="4 14">Belongs to the GPAT/DAPAT family.</text>
</comment>
<evidence type="ECO:0000256" key="9">
    <source>
        <dbReference type="ARBA" id="ARBA00023136"/>
    </source>
</evidence>
<dbReference type="HAMAP" id="MF_00393">
    <property type="entry name" value="Glyc3P_acyltrans"/>
    <property type="match status" value="1"/>
</dbReference>
<keyword evidence="8 14" id="KW-0808">Transferase</keyword>
<evidence type="ECO:0000256" key="4">
    <source>
        <dbReference type="ARBA" id="ARBA00007937"/>
    </source>
</evidence>
<evidence type="ECO:0000256" key="10">
    <source>
        <dbReference type="ARBA" id="ARBA00023209"/>
    </source>
</evidence>
<dbReference type="InterPro" id="IPR002123">
    <property type="entry name" value="Plipid/glycerol_acylTrfase"/>
</dbReference>
<feature type="short sequence motif" description="HXXXXD motif" evidence="14">
    <location>
        <begin position="308"/>
        <end position="313"/>
    </location>
</feature>
<protein>
    <recommendedName>
        <fullName evidence="6 14">Glycerol-3-phosphate acyltransferase</fullName>
        <shortName evidence="14">GPAT</shortName>
        <ecNumber evidence="5 14">2.3.1.15</ecNumber>
    </recommendedName>
</protein>
<evidence type="ECO:0000313" key="16">
    <source>
        <dbReference type="EMBL" id="VHO05746.1"/>
    </source>
</evidence>
<dbReference type="EC" id="2.3.1.15" evidence="5 14"/>
<dbReference type="NCBIfam" id="TIGR03703">
    <property type="entry name" value="plsB"/>
    <property type="match status" value="1"/>
</dbReference>
<evidence type="ECO:0000256" key="12">
    <source>
        <dbReference type="ARBA" id="ARBA00023315"/>
    </source>
</evidence>
<feature type="domain" description="Phospholipid/glycerol acyltransferase" evidence="15">
    <location>
        <begin position="303"/>
        <end position="430"/>
    </location>
</feature>
<evidence type="ECO:0000256" key="14">
    <source>
        <dbReference type="HAMAP-Rule" id="MF_00393"/>
    </source>
</evidence>
<evidence type="ECO:0000259" key="15">
    <source>
        <dbReference type="SMART" id="SM00563"/>
    </source>
</evidence>
<dbReference type="PANTHER" id="PTHR12563:SF17">
    <property type="entry name" value="DIHYDROXYACETONE PHOSPHATE ACYLTRANSFERASE"/>
    <property type="match status" value="1"/>
</dbReference>
<keyword evidence="10 14" id="KW-0594">Phospholipid biosynthesis</keyword>
<name>A0A486XVI4_9GAMM</name>